<dbReference type="Proteomes" id="UP000054359">
    <property type="component" value="Unassembled WGS sequence"/>
</dbReference>
<dbReference type="AlphaFoldDB" id="A0A087TP71"/>
<feature type="compositionally biased region" description="Basic and acidic residues" evidence="1">
    <location>
        <begin position="52"/>
        <end position="63"/>
    </location>
</feature>
<accession>A0A087TP71</accession>
<gene>
    <name evidence="2" type="ORF">X975_03543</name>
</gene>
<sequence>MAEANPDNNELYTCSVCEKHLKSEKALGKHIKLYQGKCLPPEESGPKKRPRIEKSIKDQDKGETVLNEDNLDKMSACEETSPSSFMKEQISGDVGNSDEESSSKELPVFNLAEKHQILKTHLSHNYSRYISALKRLLQGDINKERFYEETYSFFTKETINANNEFLHAFFAEIYADSKA</sequence>
<evidence type="ECO:0008006" key="4">
    <source>
        <dbReference type="Google" id="ProtNLM"/>
    </source>
</evidence>
<name>A0A087TP71_STEMI</name>
<feature type="non-terminal residue" evidence="2">
    <location>
        <position position="179"/>
    </location>
</feature>
<dbReference type="Gene3D" id="3.30.160.60">
    <property type="entry name" value="Classic Zinc Finger"/>
    <property type="match status" value="1"/>
</dbReference>
<evidence type="ECO:0000313" key="2">
    <source>
        <dbReference type="EMBL" id="KFM66910.1"/>
    </source>
</evidence>
<feature type="region of interest" description="Disordered" evidence="1">
    <location>
        <begin position="36"/>
        <end position="102"/>
    </location>
</feature>
<protein>
    <recommendedName>
        <fullName evidence="4">C2H2-type domain-containing protein</fullName>
    </recommendedName>
</protein>
<proteinExistence type="predicted"/>
<organism evidence="2 3">
    <name type="scientific">Stegodyphus mimosarum</name>
    <name type="common">African social velvet spider</name>
    <dbReference type="NCBI Taxonomy" id="407821"/>
    <lineage>
        <taxon>Eukaryota</taxon>
        <taxon>Metazoa</taxon>
        <taxon>Ecdysozoa</taxon>
        <taxon>Arthropoda</taxon>
        <taxon>Chelicerata</taxon>
        <taxon>Arachnida</taxon>
        <taxon>Araneae</taxon>
        <taxon>Araneomorphae</taxon>
        <taxon>Entelegynae</taxon>
        <taxon>Eresoidea</taxon>
        <taxon>Eresidae</taxon>
        <taxon>Stegodyphus</taxon>
    </lineage>
</organism>
<evidence type="ECO:0000256" key="1">
    <source>
        <dbReference type="SAM" id="MobiDB-lite"/>
    </source>
</evidence>
<evidence type="ECO:0000313" key="3">
    <source>
        <dbReference type="Proteomes" id="UP000054359"/>
    </source>
</evidence>
<dbReference type="EMBL" id="KK116127">
    <property type="protein sequence ID" value="KFM66910.1"/>
    <property type="molecule type" value="Genomic_DNA"/>
</dbReference>
<keyword evidence="3" id="KW-1185">Reference proteome</keyword>
<reference evidence="2 3" key="1">
    <citation type="submission" date="2013-11" db="EMBL/GenBank/DDBJ databases">
        <title>Genome sequencing of Stegodyphus mimosarum.</title>
        <authorList>
            <person name="Bechsgaard J."/>
        </authorList>
    </citation>
    <scope>NUCLEOTIDE SEQUENCE [LARGE SCALE GENOMIC DNA]</scope>
</reference>